<reference evidence="1" key="1">
    <citation type="submission" date="2023-07" db="EMBL/GenBank/DDBJ databases">
        <title>draft genome sequence of fig (Ficus carica).</title>
        <authorList>
            <person name="Takahashi T."/>
            <person name="Nishimura K."/>
        </authorList>
    </citation>
    <scope>NUCLEOTIDE SEQUENCE</scope>
</reference>
<evidence type="ECO:0000313" key="2">
    <source>
        <dbReference type="Proteomes" id="UP001187192"/>
    </source>
</evidence>
<accession>A0AA88ATC2</accession>
<comment type="caution">
    <text evidence="1">The sequence shown here is derived from an EMBL/GenBank/DDBJ whole genome shotgun (WGS) entry which is preliminary data.</text>
</comment>
<organism evidence="1 2">
    <name type="scientific">Ficus carica</name>
    <name type="common">Common fig</name>
    <dbReference type="NCBI Taxonomy" id="3494"/>
    <lineage>
        <taxon>Eukaryota</taxon>
        <taxon>Viridiplantae</taxon>
        <taxon>Streptophyta</taxon>
        <taxon>Embryophyta</taxon>
        <taxon>Tracheophyta</taxon>
        <taxon>Spermatophyta</taxon>
        <taxon>Magnoliopsida</taxon>
        <taxon>eudicotyledons</taxon>
        <taxon>Gunneridae</taxon>
        <taxon>Pentapetalae</taxon>
        <taxon>rosids</taxon>
        <taxon>fabids</taxon>
        <taxon>Rosales</taxon>
        <taxon>Moraceae</taxon>
        <taxon>Ficeae</taxon>
        <taxon>Ficus</taxon>
    </lineage>
</organism>
<name>A0AA88ATC2_FICCA</name>
<dbReference type="EMBL" id="BTGU01000025">
    <property type="protein sequence ID" value="GMN47271.1"/>
    <property type="molecule type" value="Genomic_DNA"/>
</dbReference>
<keyword evidence="2" id="KW-1185">Reference proteome</keyword>
<dbReference type="PROSITE" id="PS51257">
    <property type="entry name" value="PROKAR_LIPOPROTEIN"/>
    <property type="match status" value="1"/>
</dbReference>
<dbReference type="AlphaFoldDB" id="A0AA88ATC2"/>
<sequence>MKIAPSSTGFYYFQGYQGTFITSCPDSDKSYKHLWFFARRGGGAQMVVWSVGLCPEKANPEWNQNRLLSNESLAKYNWFGSSSTSGYPHDQSRPGRPEEVTVAAGMLDPGVPVASTSGLQSGSSSPGTWGLRIADEDMEGNQAWPSRDSANDRTTRKGLLGCSRSSLKAMMEAGAIRAARALLQLAESLLTLM</sequence>
<evidence type="ECO:0000313" key="1">
    <source>
        <dbReference type="EMBL" id="GMN47271.1"/>
    </source>
</evidence>
<dbReference type="Proteomes" id="UP001187192">
    <property type="component" value="Unassembled WGS sequence"/>
</dbReference>
<gene>
    <name evidence="1" type="ORF">TIFTF001_016450</name>
</gene>
<proteinExistence type="predicted"/>
<protein>
    <submittedName>
        <fullName evidence="1">Uncharacterized protein</fullName>
    </submittedName>
</protein>